<dbReference type="OrthoDB" id="2735536at2759"/>
<dbReference type="InterPro" id="IPR002225">
    <property type="entry name" value="3Beta_OHSteriod_DH/Estase"/>
</dbReference>
<proteinExistence type="inferred from homology"/>
<dbReference type="GO" id="GO:0006694">
    <property type="term" value="P:steroid biosynthetic process"/>
    <property type="evidence" value="ECO:0007669"/>
    <property type="project" value="InterPro"/>
</dbReference>
<dbReference type="Gene3D" id="3.40.50.720">
    <property type="entry name" value="NAD(P)-binding Rossmann-like Domain"/>
    <property type="match status" value="1"/>
</dbReference>
<reference evidence="4 5" key="1">
    <citation type="journal article" date="2012" name="FEMS Yeast Res.">
        <title>The genome sequence of the wine yeast VIN7 reveals an allotriploid hybrid genome with Saccharomyces cerevisiae and Saccharomyces kudriavzevii origins.</title>
        <authorList>
            <person name="Borneman A.R."/>
            <person name="Desany B.A."/>
            <person name="Riches D."/>
            <person name="Affourtit J.P."/>
            <person name="Forgan A.H."/>
            <person name="Pretorius I.S."/>
            <person name="Egholm M."/>
            <person name="Chambers P.J."/>
        </authorList>
    </citation>
    <scope>NUCLEOTIDE SEQUENCE [LARGE SCALE GENOMIC DNA]</scope>
    <source>
        <strain evidence="4 5">VIN7</strain>
    </source>
</reference>
<dbReference type="EMBL" id="AGVY01000352">
    <property type="protein sequence ID" value="EHN00388.1"/>
    <property type="molecule type" value="Genomic_DNA"/>
</dbReference>
<comment type="caution">
    <text evidence="4">The sequence shown here is derived from an EMBL/GenBank/DDBJ whole genome shotgun (WGS) entry which is preliminary data.</text>
</comment>
<evidence type="ECO:0000256" key="2">
    <source>
        <dbReference type="ARBA" id="ARBA00023445"/>
    </source>
</evidence>
<dbReference type="CDD" id="cd05227">
    <property type="entry name" value="AR_SDR_e"/>
    <property type="match status" value="1"/>
</dbReference>
<evidence type="ECO:0000256" key="1">
    <source>
        <dbReference type="ARBA" id="ARBA00023002"/>
    </source>
</evidence>
<dbReference type="SUPFAM" id="SSF51735">
    <property type="entry name" value="NAD(P)-binding Rossmann-fold domains"/>
    <property type="match status" value="1"/>
</dbReference>
<dbReference type="HOGENOM" id="CLU_007383_9_2_1"/>
<feature type="domain" description="3-beta hydroxysteroid dehydrogenase/isomerase" evidence="3">
    <location>
        <begin position="5"/>
        <end position="256"/>
    </location>
</feature>
<evidence type="ECO:0000313" key="4">
    <source>
        <dbReference type="EMBL" id="EHN00388.1"/>
    </source>
</evidence>
<dbReference type="AlphaFoldDB" id="H0H0M5"/>
<keyword evidence="5" id="KW-1185">Reference proteome</keyword>
<evidence type="ECO:0000259" key="3">
    <source>
        <dbReference type="Pfam" id="PF01073"/>
    </source>
</evidence>
<keyword evidence="1" id="KW-0560">Oxidoreductase</keyword>
<comment type="similarity">
    <text evidence="2">Belongs to the NAD(P)-dependent epimerase/dehydratase family. Dihydroflavonol-4-reductase subfamily.</text>
</comment>
<protein>
    <submittedName>
        <fullName evidence="4">Gre2p</fullName>
    </submittedName>
</protein>
<dbReference type="PhylomeDB" id="H0H0M5"/>
<dbReference type="InterPro" id="IPR036291">
    <property type="entry name" value="NAD(P)-bd_dom_sf"/>
</dbReference>
<accession>H0H0M5</accession>
<organism evidence="4 5">
    <name type="scientific">Saccharomyces cerevisiae x Saccharomyces kudriavzevii (strain VIN7)</name>
    <name type="common">Yeast</name>
    <dbReference type="NCBI Taxonomy" id="1095631"/>
    <lineage>
        <taxon>Eukaryota</taxon>
        <taxon>Fungi</taxon>
        <taxon>Dikarya</taxon>
        <taxon>Ascomycota</taxon>
        <taxon>Saccharomycotina</taxon>
        <taxon>Saccharomycetes</taxon>
        <taxon>Saccharomycetales</taxon>
        <taxon>Saccharomycetaceae</taxon>
        <taxon>Saccharomyces</taxon>
    </lineage>
</organism>
<dbReference type="PANTHER" id="PTHR10366">
    <property type="entry name" value="NAD DEPENDENT EPIMERASE/DEHYDRATASE"/>
    <property type="match status" value="1"/>
</dbReference>
<dbReference type="PANTHER" id="PTHR10366:SF844">
    <property type="entry name" value="NADPH-DEPENDENT METHYLGLYOXAL REDUCTASE GRE2"/>
    <property type="match status" value="1"/>
</dbReference>
<name>H0H0M5_SACCK</name>
<dbReference type="Pfam" id="PF01073">
    <property type="entry name" value="3Beta_HSD"/>
    <property type="match status" value="1"/>
</dbReference>
<dbReference type="GO" id="GO:0016616">
    <property type="term" value="F:oxidoreductase activity, acting on the CH-OH group of donors, NAD or NADP as acceptor"/>
    <property type="evidence" value="ECO:0007669"/>
    <property type="project" value="InterPro"/>
</dbReference>
<sequence length="342" mass="38141">MSVFISGANGFIAQHIVGLLLEEDYKVIGSARSQEKADGLMRSFGNNPNLSMEIVPDISKLDAFDHVFQKHGDNIRIVIHTASPFCLDISDYERDLLIPALNGVKGILNSIKKYAANTVERVVLTSSFAAVFEIEKESDKSVTFNEESWNPATWENCQIDAINAYCASKKFAEKAAWDFLKENRDSVKFQLTAINPVYVFGPQMFEKGVKKHLNTSCEFVNNLMHLSPEVKIPEMFGGYIDVRDVAKAHLVAFQKNETIGQRLIISEARFTMQDILDILNEDFPVLKGKIPVGKPGTGATHNALGATLDNTKSKKLLGFKFRNLKETIDDTASQILKFEGRS</sequence>
<dbReference type="InterPro" id="IPR050425">
    <property type="entry name" value="NAD(P)_dehydrat-like"/>
</dbReference>
<dbReference type="Proteomes" id="UP000009009">
    <property type="component" value="Unassembled WGS sequence"/>
</dbReference>
<dbReference type="FunFam" id="3.40.50.720:FF:000191">
    <property type="entry name" value="Methylglyoxal reductase (NADPH-dependent)"/>
    <property type="match status" value="1"/>
</dbReference>
<evidence type="ECO:0000313" key="5">
    <source>
        <dbReference type="Proteomes" id="UP000009009"/>
    </source>
</evidence>
<gene>
    <name evidence="4" type="ORF">VIN7_9728</name>
</gene>